<dbReference type="AlphaFoldDB" id="A0A4Y2VMF8"/>
<dbReference type="Proteomes" id="UP000499080">
    <property type="component" value="Unassembled WGS sequence"/>
</dbReference>
<name>A0A4Y2VMF8_ARAVE</name>
<proteinExistence type="predicted"/>
<reference evidence="1 2" key="1">
    <citation type="journal article" date="2019" name="Sci. Rep.">
        <title>Orb-weaving spider Araneus ventricosus genome elucidates the spidroin gene catalogue.</title>
        <authorList>
            <person name="Kono N."/>
            <person name="Nakamura H."/>
            <person name="Ohtoshi R."/>
            <person name="Moran D.A.P."/>
            <person name="Shinohara A."/>
            <person name="Yoshida Y."/>
            <person name="Fujiwara M."/>
            <person name="Mori M."/>
            <person name="Tomita M."/>
            <person name="Arakawa K."/>
        </authorList>
    </citation>
    <scope>NUCLEOTIDE SEQUENCE [LARGE SCALE GENOMIC DNA]</scope>
</reference>
<evidence type="ECO:0000313" key="1">
    <source>
        <dbReference type="EMBL" id="GBO26475.1"/>
    </source>
</evidence>
<evidence type="ECO:0000313" key="2">
    <source>
        <dbReference type="Proteomes" id="UP000499080"/>
    </source>
</evidence>
<comment type="caution">
    <text evidence="1">The sequence shown here is derived from an EMBL/GenBank/DDBJ whole genome shotgun (WGS) entry which is preliminary data.</text>
</comment>
<feature type="non-terminal residue" evidence="1">
    <location>
        <position position="75"/>
    </location>
</feature>
<gene>
    <name evidence="1" type="ORF">AVEN_36335_1</name>
</gene>
<sequence length="75" mass="8455">MLFTSSISEKVRNDLKTATWVLRIFPTFSLGNGFSNLFVITYANSVCESLTPEDLNMTCKSPLMTPQSSFYKCCK</sequence>
<organism evidence="1 2">
    <name type="scientific">Araneus ventricosus</name>
    <name type="common">Orbweaver spider</name>
    <name type="synonym">Epeira ventricosa</name>
    <dbReference type="NCBI Taxonomy" id="182803"/>
    <lineage>
        <taxon>Eukaryota</taxon>
        <taxon>Metazoa</taxon>
        <taxon>Ecdysozoa</taxon>
        <taxon>Arthropoda</taxon>
        <taxon>Chelicerata</taxon>
        <taxon>Arachnida</taxon>
        <taxon>Araneae</taxon>
        <taxon>Araneomorphae</taxon>
        <taxon>Entelegynae</taxon>
        <taxon>Araneoidea</taxon>
        <taxon>Araneidae</taxon>
        <taxon>Araneus</taxon>
    </lineage>
</organism>
<dbReference type="EMBL" id="BGPR01049485">
    <property type="protein sequence ID" value="GBO26475.1"/>
    <property type="molecule type" value="Genomic_DNA"/>
</dbReference>
<keyword evidence="2" id="KW-1185">Reference proteome</keyword>
<protein>
    <submittedName>
        <fullName evidence="1">Uncharacterized protein</fullName>
    </submittedName>
</protein>
<accession>A0A4Y2VMF8</accession>